<evidence type="ECO:0000259" key="1">
    <source>
        <dbReference type="Pfam" id="PF06276"/>
    </source>
</evidence>
<dbReference type="GO" id="GO:0051537">
    <property type="term" value="F:2 iron, 2 sulfur cluster binding"/>
    <property type="evidence" value="ECO:0007669"/>
    <property type="project" value="InterPro"/>
</dbReference>
<evidence type="ECO:0000313" key="4">
    <source>
        <dbReference type="Proteomes" id="UP000185678"/>
    </source>
</evidence>
<dbReference type="RefSeq" id="WP_076401492.1">
    <property type="nucleotide sequence ID" value="NZ_FTOA01000006.1"/>
</dbReference>
<organism evidence="3 4">
    <name type="scientific">Insolitispirillum peregrinum</name>
    <dbReference type="NCBI Taxonomy" id="80876"/>
    <lineage>
        <taxon>Bacteria</taxon>
        <taxon>Pseudomonadati</taxon>
        <taxon>Pseudomonadota</taxon>
        <taxon>Alphaproteobacteria</taxon>
        <taxon>Rhodospirillales</taxon>
        <taxon>Novispirillaceae</taxon>
        <taxon>Insolitispirillum</taxon>
    </lineage>
</organism>
<feature type="domain" description="Ferric siderophore reductase C-terminal" evidence="2">
    <location>
        <begin position="225"/>
        <end position="245"/>
    </location>
</feature>
<feature type="domain" description="Aerobactin siderophore biosynthesis IucA/IucC-like C-terminal" evidence="1">
    <location>
        <begin position="122"/>
        <end position="211"/>
    </location>
</feature>
<proteinExistence type="predicted"/>
<dbReference type="GO" id="GO:0003824">
    <property type="term" value="F:catalytic activity"/>
    <property type="evidence" value="ECO:0007669"/>
    <property type="project" value="UniProtKB-ARBA"/>
</dbReference>
<name>A0A1N7PAQ5_9PROT</name>
<dbReference type="NCBIfam" id="TIGR03951">
    <property type="entry name" value="Fe_III_red_FhuF"/>
    <property type="match status" value="1"/>
</dbReference>
<sequence>MILARPIPPSDWMTGVLASCQTVDFHLPARQEETACWRWITPAFLREPLLVPDLLAPFEARFGEGTDRRAIAARWSHLYGCITLPSLLTALALCDWQGDLRLAAPVLRLALAEDASPQRLLFLSAAASPRRSLAERWQELMVDHFAPLHQGLAEWSGVSPRVLWGNVAALVCWSLDELHRQHKRRVAAAVDAARAVMLASPTLYDGSANPVHGCLRPRPDGSQQRKVCCLSYLLPGETLCPSCPLPPSRP</sequence>
<dbReference type="InterPro" id="IPR022770">
    <property type="entry name" value="IucA/IucC-like_C"/>
</dbReference>
<dbReference type="InterPro" id="IPR008090">
    <property type="entry name" value="Fe_iron_reduct"/>
</dbReference>
<dbReference type="Pfam" id="PF06276">
    <property type="entry name" value="FhuF"/>
    <property type="match status" value="1"/>
</dbReference>
<dbReference type="OrthoDB" id="8993954at2"/>
<dbReference type="AlphaFoldDB" id="A0A1N7PAQ5"/>
<protein>
    <submittedName>
        <fullName evidence="3">Ferric iron reductase protein FhuF</fullName>
    </submittedName>
</protein>
<evidence type="ECO:0000313" key="3">
    <source>
        <dbReference type="EMBL" id="SIT07509.1"/>
    </source>
</evidence>
<accession>A0A1N7PAQ5</accession>
<gene>
    <name evidence="3" type="ORF">SAMN05421779_106184</name>
</gene>
<reference evidence="3 4" key="1">
    <citation type="submission" date="2017-01" db="EMBL/GenBank/DDBJ databases">
        <authorList>
            <person name="Mah S.A."/>
            <person name="Swanson W.J."/>
            <person name="Moy G.W."/>
            <person name="Vacquier V.D."/>
        </authorList>
    </citation>
    <scope>NUCLEOTIDE SEQUENCE [LARGE SCALE GENOMIC DNA]</scope>
    <source>
        <strain evidence="3 4">DSM 11589</strain>
    </source>
</reference>
<dbReference type="EMBL" id="FTOA01000006">
    <property type="protein sequence ID" value="SIT07509.1"/>
    <property type="molecule type" value="Genomic_DNA"/>
</dbReference>
<dbReference type="InterPro" id="IPR024726">
    <property type="entry name" value="FhuF_C"/>
</dbReference>
<dbReference type="Proteomes" id="UP000185678">
    <property type="component" value="Unassembled WGS sequence"/>
</dbReference>
<dbReference type="STRING" id="80876.SAMN05421779_106184"/>
<keyword evidence="4" id="KW-1185">Reference proteome</keyword>
<evidence type="ECO:0000259" key="2">
    <source>
        <dbReference type="Pfam" id="PF11575"/>
    </source>
</evidence>
<dbReference type="Pfam" id="PF11575">
    <property type="entry name" value="FhuF_C"/>
    <property type="match status" value="1"/>
</dbReference>